<dbReference type="PANTHER" id="PTHR31180">
    <property type="entry name" value="CILIA- AND FLAGELLA-ASSOCIATED PROTEIN 107-RELATED"/>
    <property type="match status" value="1"/>
</dbReference>
<evidence type="ECO:0000259" key="9">
    <source>
        <dbReference type="PROSITE" id="PS50024"/>
    </source>
</evidence>
<dbReference type="PANTHER" id="PTHR31180:SF2">
    <property type="entry name" value="CILIA- AND FLAGELLA-ASSOCIATED PROTEIN 107"/>
    <property type="match status" value="1"/>
</dbReference>
<evidence type="ECO:0000313" key="11">
    <source>
        <dbReference type="RefSeq" id="XP_060061088.1"/>
    </source>
</evidence>
<comment type="subunit">
    <text evidence="8">Microtubule inner protein component of sperm flagellar doublet microtubules.</text>
</comment>
<protein>
    <submittedName>
        <fullName evidence="11">Cilia- and flagella-associated protein 107-like</fullName>
    </submittedName>
</protein>
<accession>A0ABM3YJ45</accession>
<feature type="domain" description="SEA" evidence="9">
    <location>
        <begin position="73"/>
        <end position="128"/>
    </location>
</feature>
<reference evidence="11" key="1">
    <citation type="submission" date="2025-08" db="UniProtKB">
        <authorList>
            <consortium name="RefSeq"/>
        </authorList>
    </citation>
    <scope>IDENTIFICATION</scope>
</reference>
<comment type="function">
    <text evidence="7">Microtubule inner protein (MIP) part of the dynein-decorated doublet microtubules (DMTs) in cilia axoneme, which is required for motile cilia beating.</text>
</comment>
<name>A0ABM3YJ45_ERIEU</name>
<keyword evidence="10" id="KW-1185">Reference proteome</keyword>
<evidence type="ECO:0000256" key="5">
    <source>
        <dbReference type="ARBA" id="ARBA00023212"/>
    </source>
</evidence>
<keyword evidence="3" id="KW-0282">Flagellum</keyword>
<dbReference type="PROSITE" id="PS50024">
    <property type="entry name" value="SEA"/>
    <property type="match status" value="1"/>
</dbReference>
<evidence type="ECO:0000256" key="6">
    <source>
        <dbReference type="ARBA" id="ARBA00023273"/>
    </source>
</evidence>
<evidence type="ECO:0000256" key="2">
    <source>
        <dbReference type="ARBA" id="ARBA00022490"/>
    </source>
</evidence>
<evidence type="ECO:0000313" key="10">
    <source>
        <dbReference type="Proteomes" id="UP001652624"/>
    </source>
</evidence>
<dbReference type="GeneID" id="107523609"/>
<comment type="subcellular location">
    <subcellularLocation>
        <location evidence="1">Cytoplasm</location>
        <location evidence="1">Cytoskeleton</location>
        <location evidence="1">Flagellum axoneme</location>
    </subcellularLocation>
</comment>
<organism evidence="10 11">
    <name type="scientific">Erinaceus europaeus</name>
    <name type="common">Western European hedgehog</name>
    <dbReference type="NCBI Taxonomy" id="9365"/>
    <lineage>
        <taxon>Eukaryota</taxon>
        <taxon>Metazoa</taxon>
        <taxon>Chordata</taxon>
        <taxon>Craniata</taxon>
        <taxon>Vertebrata</taxon>
        <taxon>Euteleostomi</taxon>
        <taxon>Mammalia</taxon>
        <taxon>Eutheria</taxon>
        <taxon>Laurasiatheria</taxon>
        <taxon>Eulipotyphla</taxon>
        <taxon>Erinaceidae</taxon>
        <taxon>Erinaceinae</taxon>
        <taxon>Erinaceus</taxon>
    </lineage>
</organism>
<dbReference type="InterPro" id="IPR037662">
    <property type="entry name" value="CFAP68/107"/>
</dbReference>
<dbReference type="Pfam" id="PF22595">
    <property type="entry name" value="CFAP107"/>
    <property type="match status" value="1"/>
</dbReference>
<proteinExistence type="predicted"/>
<dbReference type="InterPro" id="IPR054709">
    <property type="entry name" value="CFAP107"/>
</dbReference>
<keyword evidence="6" id="KW-0966">Cell projection</keyword>
<dbReference type="Gene3D" id="3.30.70.960">
    <property type="entry name" value="SEA domain"/>
    <property type="match status" value="1"/>
</dbReference>
<evidence type="ECO:0000256" key="1">
    <source>
        <dbReference type="ARBA" id="ARBA00004611"/>
    </source>
</evidence>
<keyword evidence="5" id="KW-0206">Cytoskeleton</keyword>
<sequence>MQFLMAVEPQPIFIPSWKTETKYSTRVLTGNGVEERRKCTYRKECVPFPGHRPDQISRWYGKRRVEKLPGELPGTIDSITFISLQAIQFTDDMWPPGSQKFNVTEKVLRKLLGSCLKRTSVGPLYPSC</sequence>
<evidence type="ECO:0000256" key="7">
    <source>
        <dbReference type="ARBA" id="ARBA00035003"/>
    </source>
</evidence>
<gene>
    <name evidence="11" type="primary">LOC107523609</name>
</gene>
<keyword evidence="2" id="KW-0963">Cytoplasm</keyword>
<evidence type="ECO:0000256" key="4">
    <source>
        <dbReference type="ARBA" id="ARBA00023069"/>
    </source>
</evidence>
<evidence type="ECO:0000256" key="3">
    <source>
        <dbReference type="ARBA" id="ARBA00022846"/>
    </source>
</evidence>
<dbReference type="Proteomes" id="UP001652624">
    <property type="component" value="Chromosome 13"/>
</dbReference>
<dbReference type="InterPro" id="IPR036364">
    <property type="entry name" value="SEA_dom_sf"/>
</dbReference>
<dbReference type="RefSeq" id="XP_060061088.1">
    <property type="nucleotide sequence ID" value="XM_060205105.1"/>
</dbReference>
<evidence type="ECO:0000256" key="8">
    <source>
        <dbReference type="ARBA" id="ARBA00046435"/>
    </source>
</evidence>
<keyword evidence="4" id="KW-0969">Cilium</keyword>
<dbReference type="InterPro" id="IPR000082">
    <property type="entry name" value="SEA_dom"/>
</dbReference>
<dbReference type="SUPFAM" id="SSF82671">
    <property type="entry name" value="SEA domain"/>
    <property type="match status" value="1"/>
</dbReference>